<sequence>MKTFLPYTPEQLKSFNNQKISPAEGPFGPVNLTQQQLNLQQKPNLDSKFFNVPDGEQEAEALETESADPYQPMTPAISF</sequence>
<dbReference type="AlphaFoldDB" id="A0A191UIE5"/>
<dbReference type="OrthoDB" id="9133889at2"/>
<gene>
    <name evidence="2" type="ORF">A8O14_01915</name>
</gene>
<feature type="compositionally biased region" description="Acidic residues" evidence="1">
    <location>
        <begin position="55"/>
        <end position="66"/>
    </location>
</feature>
<dbReference type="Proteomes" id="UP000078463">
    <property type="component" value="Chromosome"/>
</dbReference>
<name>A0A191UIE5_9BURK</name>
<evidence type="ECO:0000313" key="2">
    <source>
        <dbReference type="EMBL" id="ANJ00677.1"/>
    </source>
</evidence>
<proteinExistence type="predicted"/>
<dbReference type="KEGG" id="pwu:A8O14_01915"/>
<reference evidence="3" key="1">
    <citation type="submission" date="2016-05" db="EMBL/GenBank/DDBJ databases">
        <title>Polynucleobacter sp. QLW-P1FAT50C-4 genome.</title>
        <authorList>
            <person name="Hahn M.W."/>
        </authorList>
    </citation>
    <scope>NUCLEOTIDE SEQUENCE [LARGE SCALE GENOMIC DNA]</scope>
    <source>
        <strain evidence="3">QLW-P1FAT50C-4</strain>
    </source>
</reference>
<dbReference type="EMBL" id="CP015922">
    <property type="protein sequence ID" value="ANJ00677.1"/>
    <property type="molecule type" value="Genomic_DNA"/>
</dbReference>
<feature type="region of interest" description="Disordered" evidence="1">
    <location>
        <begin position="55"/>
        <end position="79"/>
    </location>
</feature>
<accession>A0A191UIE5</accession>
<keyword evidence="3" id="KW-1185">Reference proteome</keyword>
<protein>
    <submittedName>
        <fullName evidence="2">Uncharacterized protein</fullName>
    </submittedName>
</protein>
<evidence type="ECO:0000313" key="3">
    <source>
        <dbReference type="Proteomes" id="UP000078463"/>
    </source>
</evidence>
<organism evidence="2 3">
    <name type="scientific">Polynucleobacter wuianus</name>
    <dbReference type="NCBI Taxonomy" id="1743168"/>
    <lineage>
        <taxon>Bacteria</taxon>
        <taxon>Pseudomonadati</taxon>
        <taxon>Pseudomonadota</taxon>
        <taxon>Betaproteobacteria</taxon>
        <taxon>Burkholderiales</taxon>
        <taxon>Burkholderiaceae</taxon>
        <taxon>Polynucleobacter</taxon>
    </lineage>
</organism>
<evidence type="ECO:0000256" key="1">
    <source>
        <dbReference type="SAM" id="MobiDB-lite"/>
    </source>
</evidence>